<evidence type="ECO:0000259" key="9">
    <source>
        <dbReference type="Pfam" id="PF25954"/>
    </source>
</evidence>
<dbReference type="InterPro" id="IPR058627">
    <property type="entry name" value="MdtA-like_C"/>
</dbReference>
<feature type="chain" id="PRO_5010253772" evidence="6">
    <location>
        <begin position="20"/>
        <end position="366"/>
    </location>
</feature>
<proteinExistence type="inferred from homology"/>
<dbReference type="Pfam" id="PF25954">
    <property type="entry name" value="Beta-barrel_RND_2"/>
    <property type="match status" value="1"/>
</dbReference>
<dbReference type="GO" id="GO:0015562">
    <property type="term" value="F:efflux transmembrane transporter activity"/>
    <property type="evidence" value="ECO:0007669"/>
    <property type="project" value="InterPro"/>
</dbReference>
<protein>
    <submittedName>
        <fullName evidence="11">Multidrug transporter MdtA</fullName>
    </submittedName>
</protein>
<dbReference type="Pfam" id="PF25876">
    <property type="entry name" value="HH_MFP_RND"/>
    <property type="match status" value="1"/>
</dbReference>
<evidence type="ECO:0000256" key="5">
    <source>
        <dbReference type="SAM" id="MobiDB-lite"/>
    </source>
</evidence>
<comment type="similarity">
    <text evidence="2">Belongs to the membrane fusion protein (MFP) (TC 8.A.1) family.</text>
</comment>
<evidence type="ECO:0000256" key="3">
    <source>
        <dbReference type="ARBA" id="ARBA00022448"/>
    </source>
</evidence>
<dbReference type="AlphaFoldDB" id="A0A1Q2HRX8"/>
<dbReference type="NCBIfam" id="TIGR01730">
    <property type="entry name" value="RND_mfp"/>
    <property type="match status" value="1"/>
</dbReference>
<dbReference type="Gene3D" id="2.40.50.100">
    <property type="match status" value="1"/>
</dbReference>
<sequence precursor="true">MKAKYILVTILVSAAVLFAQEIRNVELAEVQKLELDTGNSYPGTVKPCENTRLSFRVSGPLVKVEAAPGDRLKKGELLMQIDPRDYKDSINELEANLERAKAEKNKAKLDYDRAKRLFSQNVIPKADYDAAKSAYDIAEASIRSTQAQLQIARHKLEDASLTAPYDGVITEQFAENHEMIQKGQVVMAMQDISKLEVDINVPENEIVNYELERGKEASVKFPAFGEKLFSASLSEWNTSASNRTRTYQLTFILDPEGSQLLPGMTAELSLRTNSQTGKTLVPAGAVVSLGDNRSAVWIYSEENGKASKKEVQSGRLYGSSKVVIESGLKGGEIIVTKGADFITEDTELRNTKSADNTDSSARSEVR</sequence>
<accession>A0A1Q2HRX8</accession>
<evidence type="ECO:0000259" key="7">
    <source>
        <dbReference type="Pfam" id="PF25876"/>
    </source>
</evidence>
<evidence type="ECO:0000256" key="4">
    <source>
        <dbReference type="SAM" id="Coils"/>
    </source>
</evidence>
<dbReference type="InterPro" id="IPR058625">
    <property type="entry name" value="MdtA-like_BSH"/>
</dbReference>
<evidence type="ECO:0000259" key="8">
    <source>
        <dbReference type="Pfam" id="PF25917"/>
    </source>
</evidence>
<feature type="domain" description="Multidrug resistance protein MdtA-like C-terminal permuted SH3" evidence="10">
    <location>
        <begin position="280"/>
        <end position="340"/>
    </location>
</feature>
<keyword evidence="6" id="KW-0732">Signal</keyword>
<dbReference type="Pfam" id="PF25917">
    <property type="entry name" value="BSH_RND"/>
    <property type="match status" value="1"/>
</dbReference>
<feature type="region of interest" description="Disordered" evidence="5">
    <location>
        <begin position="345"/>
        <end position="366"/>
    </location>
</feature>
<dbReference type="Gene3D" id="2.40.30.170">
    <property type="match status" value="1"/>
</dbReference>
<dbReference type="STRING" id="1940790.L21SP3_01805"/>
<keyword evidence="4" id="KW-0175">Coiled coil</keyword>
<evidence type="ECO:0000259" key="10">
    <source>
        <dbReference type="Pfam" id="PF25967"/>
    </source>
</evidence>
<dbReference type="Proteomes" id="UP000188273">
    <property type="component" value="Chromosome"/>
</dbReference>
<dbReference type="RefSeq" id="WP_077540797.1">
    <property type="nucleotide sequence ID" value="NZ_CP019633.1"/>
</dbReference>
<feature type="signal peptide" evidence="6">
    <location>
        <begin position="1"/>
        <end position="19"/>
    </location>
</feature>
<dbReference type="InterPro" id="IPR058624">
    <property type="entry name" value="MdtA-like_HH"/>
</dbReference>
<feature type="domain" description="Multidrug resistance protein MdtA-like barrel-sandwich hybrid" evidence="8">
    <location>
        <begin position="55"/>
        <end position="185"/>
    </location>
</feature>
<dbReference type="InterPro" id="IPR058792">
    <property type="entry name" value="Beta-barrel_RND_2"/>
</dbReference>
<dbReference type="Gene3D" id="2.40.420.20">
    <property type="match status" value="1"/>
</dbReference>
<dbReference type="GO" id="GO:1990281">
    <property type="term" value="C:efflux pump complex"/>
    <property type="evidence" value="ECO:0007669"/>
    <property type="project" value="TreeGrafter"/>
</dbReference>
<dbReference type="KEGG" id="pbu:L21SP3_01805"/>
<dbReference type="Pfam" id="PF25967">
    <property type="entry name" value="RND-MFP_C"/>
    <property type="match status" value="1"/>
</dbReference>
<reference evidence="12" key="1">
    <citation type="submission" date="2017-02" db="EMBL/GenBank/DDBJ databases">
        <title>Comparative genomics and description of representatives of a novel lineage of planctomycetes thriving in anoxic sediments.</title>
        <authorList>
            <person name="Spring S."/>
            <person name="Bunk B."/>
            <person name="Sproer C."/>
            <person name="Klenk H.-P."/>
        </authorList>
    </citation>
    <scope>NUCLEOTIDE SEQUENCE [LARGE SCALE GENOMIC DNA]</scope>
    <source>
        <strain evidence="12">L21-RPul-D3</strain>
    </source>
</reference>
<dbReference type="Gene3D" id="1.10.287.470">
    <property type="entry name" value="Helix hairpin bin"/>
    <property type="match status" value="1"/>
</dbReference>
<evidence type="ECO:0000256" key="2">
    <source>
        <dbReference type="ARBA" id="ARBA00009477"/>
    </source>
</evidence>
<name>A0A1Q2HRX8_9BACT</name>
<dbReference type="OrthoDB" id="245220at2"/>
<evidence type="ECO:0000313" key="12">
    <source>
        <dbReference type="Proteomes" id="UP000188273"/>
    </source>
</evidence>
<evidence type="ECO:0000256" key="1">
    <source>
        <dbReference type="ARBA" id="ARBA00004196"/>
    </source>
</evidence>
<feature type="domain" description="CusB-like beta-barrel" evidence="9">
    <location>
        <begin position="197"/>
        <end position="273"/>
    </location>
</feature>
<organism evidence="11 12">
    <name type="scientific">Sedimentisphaera cyanobacteriorum</name>
    <dbReference type="NCBI Taxonomy" id="1940790"/>
    <lineage>
        <taxon>Bacteria</taxon>
        <taxon>Pseudomonadati</taxon>
        <taxon>Planctomycetota</taxon>
        <taxon>Phycisphaerae</taxon>
        <taxon>Sedimentisphaerales</taxon>
        <taxon>Sedimentisphaeraceae</taxon>
        <taxon>Sedimentisphaera</taxon>
    </lineage>
</organism>
<dbReference type="EMBL" id="CP019633">
    <property type="protein sequence ID" value="AQQ09983.1"/>
    <property type="molecule type" value="Genomic_DNA"/>
</dbReference>
<comment type="subcellular location">
    <subcellularLocation>
        <location evidence="1">Cell envelope</location>
    </subcellularLocation>
</comment>
<feature type="coiled-coil region" evidence="4">
    <location>
        <begin position="83"/>
        <end position="117"/>
    </location>
</feature>
<feature type="domain" description="Multidrug resistance protein MdtA-like alpha-helical hairpin" evidence="7">
    <location>
        <begin position="91"/>
        <end position="156"/>
    </location>
</feature>
<dbReference type="SUPFAM" id="SSF111369">
    <property type="entry name" value="HlyD-like secretion proteins"/>
    <property type="match status" value="1"/>
</dbReference>
<keyword evidence="3" id="KW-0813">Transport</keyword>
<gene>
    <name evidence="11" type="primary">mdtA_3</name>
    <name evidence="11" type="ORF">L21SP3_01805</name>
</gene>
<dbReference type="InterPro" id="IPR006143">
    <property type="entry name" value="RND_pump_MFP"/>
</dbReference>
<evidence type="ECO:0000256" key="6">
    <source>
        <dbReference type="SAM" id="SignalP"/>
    </source>
</evidence>
<keyword evidence="12" id="KW-1185">Reference proteome</keyword>
<dbReference type="PANTHER" id="PTHR30469">
    <property type="entry name" value="MULTIDRUG RESISTANCE PROTEIN MDTA"/>
    <property type="match status" value="1"/>
</dbReference>
<evidence type="ECO:0000313" key="11">
    <source>
        <dbReference type="EMBL" id="AQQ09983.1"/>
    </source>
</evidence>
<dbReference type="PANTHER" id="PTHR30469:SF20">
    <property type="entry name" value="EFFLUX RND TRANSPORTER PERIPLASMIC ADAPTOR SUBUNIT"/>
    <property type="match status" value="1"/>
</dbReference>